<dbReference type="GO" id="GO:0009882">
    <property type="term" value="F:blue light photoreceptor activity"/>
    <property type="evidence" value="ECO:0007669"/>
    <property type="project" value="InterPro"/>
</dbReference>
<organism evidence="2 3">
    <name type="scientific">Nocardioides ganghwensis</name>
    <dbReference type="NCBI Taxonomy" id="252230"/>
    <lineage>
        <taxon>Bacteria</taxon>
        <taxon>Bacillati</taxon>
        <taxon>Actinomycetota</taxon>
        <taxon>Actinomycetes</taxon>
        <taxon>Propionibacteriales</taxon>
        <taxon>Nocardioidaceae</taxon>
        <taxon>Nocardioides</taxon>
    </lineage>
</organism>
<reference evidence="2 3" key="1">
    <citation type="submission" date="2019-01" db="EMBL/GenBank/DDBJ databases">
        <title>Novel species of Nocardioides.</title>
        <authorList>
            <person name="Liu Q."/>
            <person name="Xin Y.-H."/>
        </authorList>
    </citation>
    <scope>NUCLEOTIDE SEQUENCE [LARGE SCALE GENOMIC DNA]</scope>
    <source>
        <strain evidence="2 3">CGMCC 4.6875</strain>
    </source>
</reference>
<evidence type="ECO:0000313" key="2">
    <source>
        <dbReference type="EMBL" id="RYB98302.1"/>
    </source>
</evidence>
<dbReference type="Pfam" id="PF04940">
    <property type="entry name" value="BLUF"/>
    <property type="match status" value="1"/>
</dbReference>
<keyword evidence="3" id="KW-1185">Reference proteome</keyword>
<dbReference type="RefSeq" id="WP_129456625.1">
    <property type="nucleotide sequence ID" value="NZ_JACXYX010000020.1"/>
</dbReference>
<name>A0A4Q2S760_9ACTN</name>
<protein>
    <submittedName>
        <fullName evidence="2">BLUF domain-containing protein</fullName>
    </submittedName>
</protein>
<dbReference type="GO" id="GO:0071949">
    <property type="term" value="F:FAD binding"/>
    <property type="evidence" value="ECO:0007669"/>
    <property type="project" value="InterPro"/>
</dbReference>
<dbReference type="EMBL" id="SDWU01000024">
    <property type="protein sequence ID" value="RYB98302.1"/>
    <property type="molecule type" value="Genomic_DNA"/>
</dbReference>
<dbReference type="SUPFAM" id="SSF54975">
    <property type="entry name" value="Acylphosphatase/BLUF domain-like"/>
    <property type="match status" value="1"/>
</dbReference>
<comment type="caution">
    <text evidence="2">The sequence shown here is derived from an EMBL/GenBank/DDBJ whole genome shotgun (WGS) entry which is preliminary data.</text>
</comment>
<accession>A0A4Q2S760</accession>
<dbReference type="PROSITE" id="PS50925">
    <property type="entry name" value="BLUF"/>
    <property type="match status" value="1"/>
</dbReference>
<dbReference type="InterPro" id="IPR036046">
    <property type="entry name" value="Acylphosphatase-like_dom_sf"/>
</dbReference>
<dbReference type="Gene3D" id="3.30.70.100">
    <property type="match status" value="1"/>
</dbReference>
<evidence type="ECO:0000313" key="3">
    <source>
        <dbReference type="Proteomes" id="UP000293291"/>
    </source>
</evidence>
<proteinExistence type="predicted"/>
<dbReference type="Proteomes" id="UP000293291">
    <property type="component" value="Unassembled WGS sequence"/>
</dbReference>
<gene>
    <name evidence="2" type="ORF">EUA07_18320</name>
</gene>
<sequence length="167" mass="18242">MHSDDPQLLTLTYTSAATRLMSVAQLVELIEQIRPKNERLGLTGLLLYSGGNVIQTLEGTSDAVDSVFGAIQDDPRHGGVRVVDRRHVADRSFSTWSMGFRNVSAREVADLQDFNEFARQSVGHDLLAHVAPAFELLESFRLNTACSPPWSVPDASHRGGAALPSRS</sequence>
<dbReference type="OrthoDB" id="196105at2"/>
<dbReference type="InterPro" id="IPR007024">
    <property type="entry name" value="BLUF_domain"/>
</dbReference>
<dbReference type="AlphaFoldDB" id="A0A4Q2S760"/>
<evidence type="ECO:0000259" key="1">
    <source>
        <dbReference type="PROSITE" id="PS50925"/>
    </source>
</evidence>
<dbReference type="SMART" id="SM01034">
    <property type="entry name" value="BLUF"/>
    <property type="match status" value="1"/>
</dbReference>
<feature type="domain" description="BLUF" evidence="1">
    <location>
        <begin position="8"/>
        <end position="99"/>
    </location>
</feature>